<accession>A0A5R8KAS1</accession>
<feature type="binding site" evidence="7">
    <location>
        <position position="124"/>
    </location>
    <ligand>
        <name>FMN</name>
        <dbReference type="ChEBI" id="CHEBI:58210"/>
    </ligand>
</feature>
<evidence type="ECO:0000313" key="9">
    <source>
        <dbReference type="EMBL" id="TLD69015.1"/>
    </source>
</evidence>
<feature type="domain" description="DUS-like FMN-binding" evidence="8">
    <location>
        <begin position="1"/>
        <end position="276"/>
    </location>
</feature>
<comment type="cofactor">
    <cofactor evidence="5 7">
        <name>FMN</name>
        <dbReference type="ChEBI" id="CHEBI:58210"/>
    </cofactor>
</comment>
<evidence type="ECO:0000256" key="6">
    <source>
        <dbReference type="PIRSR" id="PIRSR006621-1"/>
    </source>
</evidence>
<feature type="binding site" evidence="7">
    <location>
        <begin position="208"/>
        <end position="209"/>
    </location>
    <ligand>
        <name>FMN</name>
        <dbReference type="ChEBI" id="CHEBI:58210"/>
    </ligand>
</feature>
<dbReference type="InterPro" id="IPR035587">
    <property type="entry name" value="DUS-like_FMN-bd"/>
</dbReference>
<gene>
    <name evidence="9" type="ORF">FEM03_20265</name>
</gene>
<feature type="active site" description="Proton donor" evidence="6">
    <location>
        <position position="85"/>
    </location>
</feature>
<keyword evidence="2 5" id="KW-0288">FMN</keyword>
<dbReference type="OrthoDB" id="9764501at2"/>
<evidence type="ECO:0000256" key="5">
    <source>
        <dbReference type="PIRNR" id="PIRNR006621"/>
    </source>
</evidence>
<dbReference type="PIRSF" id="PIRSF006621">
    <property type="entry name" value="Dus"/>
    <property type="match status" value="1"/>
</dbReference>
<dbReference type="InterPro" id="IPR013785">
    <property type="entry name" value="Aldolase_TIM"/>
</dbReference>
<dbReference type="InterPro" id="IPR001269">
    <property type="entry name" value="DUS_fam"/>
</dbReference>
<feature type="binding site" evidence="7">
    <location>
        <position position="153"/>
    </location>
    <ligand>
        <name>FMN</name>
        <dbReference type="ChEBI" id="CHEBI:58210"/>
    </ligand>
</feature>
<evidence type="ECO:0000256" key="1">
    <source>
        <dbReference type="ARBA" id="ARBA00022630"/>
    </source>
</evidence>
<dbReference type="EMBL" id="VAUV01000017">
    <property type="protein sequence ID" value="TLD69015.1"/>
    <property type="molecule type" value="Genomic_DNA"/>
</dbReference>
<evidence type="ECO:0000256" key="4">
    <source>
        <dbReference type="ARBA" id="ARBA00023002"/>
    </source>
</evidence>
<dbReference type="Pfam" id="PF01207">
    <property type="entry name" value="Dus"/>
    <property type="match status" value="1"/>
</dbReference>
<dbReference type="SUPFAM" id="SSF51395">
    <property type="entry name" value="FMN-linked oxidoreductases"/>
    <property type="match status" value="1"/>
</dbReference>
<proteinExistence type="inferred from homology"/>
<dbReference type="GO" id="GO:0050660">
    <property type="term" value="F:flavin adenine dinucleotide binding"/>
    <property type="evidence" value="ECO:0007669"/>
    <property type="project" value="InterPro"/>
</dbReference>
<comment type="function">
    <text evidence="5">Catalyzes the synthesis of 5,6-dihydrouridine (D), a modified base found in the D-loop of most tRNAs, via the reduction of the C5-C6 double bond in target uridines.</text>
</comment>
<evidence type="ECO:0000313" key="10">
    <source>
        <dbReference type="Proteomes" id="UP000306196"/>
    </source>
</evidence>
<evidence type="ECO:0000259" key="8">
    <source>
        <dbReference type="Pfam" id="PF01207"/>
    </source>
</evidence>
<keyword evidence="10" id="KW-1185">Reference proteome</keyword>
<reference evidence="9 10" key="1">
    <citation type="submission" date="2019-05" db="EMBL/GenBank/DDBJ databases">
        <title>Verrucobacter flavum gen. nov., sp. nov. a new member of the family Verrucomicrobiaceae.</title>
        <authorList>
            <person name="Szuroczki S."/>
            <person name="Abbaszade G."/>
            <person name="Szabo A."/>
            <person name="Felfoldi T."/>
            <person name="Schumann P."/>
            <person name="Boka K."/>
            <person name="Keki Z."/>
            <person name="Toumi M."/>
            <person name="Toth E."/>
        </authorList>
    </citation>
    <scope>NUCLEOTIDE SEQUENCE [LARGE SCALE GENOMIC DNA]</scope>
    <source>
        <strain evidence="9 10">MG-N-17</strain>
    </source>
</reference>
<feature type="binding site" evidence="7">
    <location>
        <position position="55"/>
    </location>
    <ligand>
        <name>FMN</name>
        <dbReference type="ChEBI" id="CHEBI:58210"/>
    </ligand>
</feature>
<organism evidence="9 10">
    <name type="scientific">Phragmitibacter flavus</name>
    <dbReference type="NCBI Taxonomy" id="2576071"/>
    <lineage>
        <taxon>Bacteria</taxon>
        <taxon>Pseudomonadati</taxon>
        <taxon>Verrucomicrobiota</taxon>
        <taxon>Verrucomicrobiia</taxon>
        <taxon>Verrucomicrobiales</taxon>
        <taxon>Verrucomicrobiaceae</taxon>
        <taxon>Phragmitibacter</taxon>
    </lineage>
</organism>
<dbReference type="PANTHER" id="PTHR45846">
    <property type="entry name" value="TRNA-DIHYDROURIDINE(47) SYNTHASE [NAD(P)(+)]-LIKE"/>
    <property type="match status" value="1"/>
</dbReference>
<dbReference type="Gene3D" id="3.20.20.70">
    <property type="entry name" value="Aldolase class I"/>
    <property type="match status" value="1"/>
</dbReference>
<protein>
    <recommendedName>
        <fullName evidence="5">tRNA-dihydrouridine synthase</fullName>
        <ecNumber evidence="5">1.3.1.-</ecNumber>
    </recommendedName>
</protein>
<dbReference type="GO" id="GO:0003723">
    <property type="term" value="F:RNA binding"/>
    <property type="evidence" value="ECO:0007669"/>
    <property type="project" value="TreeGrafter"/>
</dbReference>
<name>A0A5R8KAS1_9BACT</name>
<keyword evidence="1 5" id="KW-0285">Flavoprotein</keyword>
<dbReference type="AlphaFoldDB" id="A0A5R8KAS1"/>
<keyword evidence="3 5" id="KW-0819">tRNA processing</keyword>
<comment type="similarity">
    <text evidence="5">Belongs to the dus family.</text>
</comment>
<sequence>MQDVTDWPFWKLIQGYGGADFYVTEYFRVHADSRLEKDILRSVVENPTGRPVVAQMIGNDVPSLVRTAKELQQSSAVAIDLNLGCPAPIVYKKCAGGGLLRDLALVDRILGALREAVTVKLTVKTRIGFDDPAVFEDLLPILNRHEIDLLTVHGRTVKEMYRSEVHYDFIARAVEVMSCPVIANGNVYSAQKASEVLDLTGAAGLMIGRGAIRNPWMFRQIREHLGGESVYLPSGREVLRYVEALYEAVTSDAVAELYRVQKMKKYLNFIGLGIEPTGSFLHAMRRVTTREAMMGLCAQFLDHDEPMALEPYEPELKEQDVLAGSHR</sequence>
<comment type="caution">
    <text evidence="9">The sequence shown here is derived from an EMBL/GenBank/DDBJ whole genome shotgun (WGS) entry which is preliminary data.</text>
</comment>
<dbReference type="GO" id="GO:0017150">
    <property type="term" value="F:tRNA dihydrouridine synthase activity"/>
    <property type="evidence" value="ECO:0007669"/>
    <property type="project" value="InterPro"/>
</dbReference>
<keyword evidence="7" id="KW-0547">Nucleotide-binding</keyword>
<dbReference type="Proteomes" id="UP000306196">
    <property type="component" value="Unassembled WGS sequence"/>
</dbReference>
<evidence type="ECO:0000256" key="2">
    <source>
        <dbReference type="ARBA" id="ARBA00022643"/>
    </source>
</evidence>
<keyword evidence="4 5" id="KW-0560">Oxidoreductase</keyword>
<evidence type="ECO:0000256" key="7">
    <source>
        <dbReference type="PIRSR" id="PIRSR006621-2"/>
    </source>
</evidence>
<dbReference type="CDD" id="cd02801">
    <property type="entry name" value="DUS_like_FMN"/>
    <property type="match status" value="1"/>
</dbReference>
<evidence type="ECO:0000256" key="3">
    <source>
        <dbReference type="ARBA" id="ARBA00022694"/>
    </source>
</evidence>
<dbReference type="EC" id="1.3.1.-" evidence="5"/>
<dbReference type="PANTHER" id="PTHR45846:SF1">
    <property type="entry name" value="TRNA-DIHYDROURIDINE(47) SYNTHASE [NAD(P)(+)]-LIKE"/>
    <property type="match status" value="1"/>
</dbReference>